<evidence type="ECO:0000313" key="2">
    <source>
        <dbReference type="Proteomes" id="UP000521872"/>
    </source>
</evidence>
<dbReference type="Proteomes" id="UP000521872">
    <property type="component" value="Unassembled WGS sequence"/>
</dbReference>
<name>A0A8H4QVW7_9AGAR</name>
<sequence>MPTFVLIFSYMDERIQLAAFATPWPDAFSLHRPSTGWAHTTEEPYHNDPMRILVRDPPEVFSIYAGSATSIHSPDMEEVNAHQINLSGFNEAAHTQAAPSDRQSDHRRRCGGIGSWGRGLKKGRRARKFIGSMVKPELRGLGDPLVIHRSVDVEVTAVHKEGC</sequence>
<accession>A0A8H4QVW7</accession>
<proteinExistence type="predicted"/>
<keyword evidence="2" id="KW-1185">Reference proteome</keyword>
<reference evidence="1 2" key="1">
    <citation type="submission" date="2019-12" db="EMBL/GenBank/DDBJ databases">
        <authorList>
            <person name="Floudas D."/>
            <person name="Bentzer J."/>
            <person name="Ahren D."/>
            <person name="Johansson T."/>
            <person name="Persson P."/>
            <person name="Tunlid A."/>
        </authorList>
    </citation>
    <scope>NUCLEOTIDE SEQUENCE [LARGE SCALE GENOMIC DNA]</scope>
    <source>
        <strain evidence="1 2">CBS 102.39</strain>
    </source>
</reference>
<dbReference type="EMBL" id="JAACJL010000030">
    <property type="protein sequence ID" value="KAF4617823.1"/>
    <property type="molecule type" value="Genomic_DNA"/>
</dbReference>
<organism evidence="1 2">
    <name type="scientific">Agrocybe pediades</name>
    <dbReference type="NCBI Taxonomy" id="84607"/>
    <lineage>
        <taxon>Eukaryota</taxon>
        <taxon>Fungi</taxon>
        <taxon>Dikarya</taxon>
        <taxon>Basidiomycota</taxon>
        <taxon>Agaricomycotina</taxon>
        <taxon>Agaricomycetes</taxon>
        <taxon>Agaricomycetidae</taxon>
        <taxon>Agaricales</taxon>
        <taxon>Agaricineae</taxon>
        <taxon>Strophariaceae</taxon>
        <taxon>Agrocybe</taxon>
    </lineage>
</organism>
<protein>
    <submittedName>
        <fullName evidence="1">Uncharacterized protein</fullName>
    </submittedName>
</protein>
<gene>
    <name evidence="1" type="ORF">D9613_006341</name>
</gene>
<dbReference type="AlphaFoldDB" id="A0A8H4QVW7"/>
<comment type="caution">
    <text evidence="1">The sequence shown here is derived from an EMBL/GenBank/DDBJ whole genome shotgun (WGS) entry which is preliminary data.</text>
</comment>
<evidence type="ECO:0000313" key="1">
    <source>
        <dbReference type="EMBL" id="KAF4617823.1"/>
    </source>
</evidence>